<evidence type="ECO:0000313" key="6">
    <source>
        <dbReference type="Proteomes" id="UP000034182"/>
    </source>
</evidence>
<gene>
    <name evidence="5" type="ORF">UCDDS831_g06599</name>
</gene>
<keyword evidence="5" id="KW-0396">Initiation factor</keyword>
<dbReference type="PANTHER" id="PTHR23195">
    <property type="entry name" value="YEATS DOMAIN"/>
    <property type="match status" value="1"/>
</dbReference>
<dbReference type="AlphaFoldDB" id="A0A0G2E300"/>
<dbReference type="GO" id="GO:0000785">
    <property type="term" value="C:chromatin"/>
    <property type="evidence" value="ECO:0007669"/>
    <property type="project" value="UniProtKB-ARBA"/>
</dbReference>
<comment type="subcellular location">
    <subcellularLocation>
        <location evidence="2">Nucleus</location>
    </subcellularLocation>
</comment>
<keyword evidence="1 2" id="KW-0539">Nucleus</keyword>
<dbReference type="PIRSF" id="PIRSF016551">
    <property type="entry name" value="SAS5/TFIID_14"/>
    <property type="match status" value="1"/>
</dbReference>
<evidence type="ECO:0000256" key="3">
    <source>
        <dbReference type="SAM" id="MobiDB-lite"/>
    </source>
</evidence>
<keyword evidence="5" id="KW-0648">Protein biosynthesis</keyword>
<dbReference type="Pfam" id="PF03366">
    <property type="entry name" value="YEATS"/>
    <property type="match status" value="1"/>
</dbReference>
<reference evidence="5 6" key="1">
    <citation type="submission" date="2015-03" db="EMBL/GenBank/DDBJ databases">
        <authorList>
            <person name="Morales-Cruz A."/>
            <person name="Amrine K.C."/>
            <person name="Cantu D."/>
        </authorList>
    </citation>
    <scope>NUCLEOTIDE SEQUENCE [LARGE SCALE GENOMIC DNA]</scope>
    <source>
        <strain evidence="5">DS831</strain>
    </source>
</reference>
<evidence type="ECO:0000256" key="1">
    <source>
        <dbReference type="ARBA" id="ARBA00023242"/>
    </source>
</evidence>
<dbReference type="InterPro" id="IPR027353">
    <property type="entry name" value="NET_dom"/>
</dbReference>
<dbReference type="InterPro" id="IPR055129">
    <property type="entry name" value="YEATS_dom"/>
</dbReference>
<dbReference type="GO" id="GO:0005634">
    <property type="term" value="C:nucleus"/>
    <property type="evidence" value="ECO:0007669"/>
    <property type="project" value="UniProtKB-SubCell"/>
</dbReference>
<organism evidence="5 6">
    <name type="scientific">Diplodia seriata</name>
    <dbReference type="NCBI Taxonomy" id="420778"/>
    <lineage>
        <taxon>Eukaryota</taxon>
        <taxon>Fungi</taxon>
        <taxon>Dikarya</taxon>
        <taxon>Ascomycota</taxon>
        <taxon>Pezizomycotina</taxon>
        <taxon>Dothideomycetes</taxon>
        <taxon>Dothideomycetes incertae sedis</taxon>
        <taxon>Botryosphaeriales</taxon>
        <taxon>Botryosphaeriaceae</taxon>
        <taxon>Diplodia</taxon>
    </lineage>
</organism>
<evidence type="ECO:0000313" key="5">
    <source>
        <dbReference type="EMBL" id="KKY17129.1"/>
    </source>
</evidence>
<reference evidence="5 6" key="2">
    <citation type="submission" date="2015-05" db="EMBL/GenBank/DDBJ databases">
        <title>Distinctive expansion of gene families associated with plant cell wall degradation and secondary metabolism in the genomes of grapevine trunk pathogens.</title>
        <authorList>
            <person name="Lawrence D.P."/>
            <person name="Travadon R."/>
            <person name="Rolshausen P.E."/>
            <person name="Baumgartner K."/>
        </authorList>
    </citation>
    <scope>NUCLEOTIDE SEQUENCE [LARGE SCALE GENOMIC DNA]</scope>
    <source>
        <strain evidence="5">DS831</strain>
    </source>
</reference>
<accession>A0A0G2E300</accession>
<sequence>MPEVKRQIKFVTEQHITDKPQQMEGFPMRAWSIEIWMLNENGEEVPATPFEKATYRLHPSFEKRATQTVKKPPFRIEEEGWGEFEMQIILSAAGKGADHTIDHDLNFQTERYEAKHTITFKNPKPELLQLLKESGPIPGEENGARSRSALPSANSKKKKDKAVGFVKALTKAVIVDMEKLADGLQRLGEDDLLQVVQMVHDNKSSDTYTKNDVENGEFHVDLYTLPDNLVKMLWDFTAQRTDL</sequence>
<comment type="caution">
    <text evidence="5">The sequence shown here is derived from an EMBL/GenBank/DDBJ whole genome shotgun (WGS) entry which is preliminary data.</text>
</comment>
<dbReference type="InterPro" id="IPR016665">
    <property type="entry name" value="Sas5/TAF14"/>
</dbReference>
<evidence type="ECO:0000256" key="2">
    <source>
        <dbReference type="PROSITE-ProRule" id="PRU00376"/>
    </source>
</evidence>
<evidence type="ECO:0000259" key="4">
    <source>
        <dbReference type="PROSITE" id="PS51037"/>
    </source>
</evidence>
<dbReference type="Pfam" id="PF17035">
    <property type="entry name" value="BET"/>
    <property type="match status" value="1"/>
</dbReference>
<dbReference type="Proteomes" id="UP000034182">
    <property type="component" value="Unassembled WGS sequence"/>
</dbReference>
<dbReference type="InterPro" id="IPR005033">
    <property type="entry name" value="YEATS"/>
</dbReference>
<dbReference type="PROSITE" id="PS51037">
    <property type="entry name" value="YEATS"/>
    <property type="match status" value="1"/>
</dbReference>
<protein>
    <submittedName>
        <fullName evidence="5">Putative transcription initiation factor subunit</fullName>
    </submittedName>
</protein>
<dbReference type="GO" id="GO:0003743">
    <property type="term" value="F:translation initiation factor activity"/>
    <property type="evidence" value="ECO:0007669"/>
    <property type="project" value="UniProtKB-KW"/>
</dbReference>
<feature type="domain" description="YEATS" evidence="4">
    <location>
        <begin position="1"/>
        <end position="134"/>
    </location>
</feature>
<proteinExistence type="predicted"/>
<name>A0A0G2E300_9PEZI</name>
<dbReference type="GO" id="GO:0006355">
    <property type="term" value="P:regulation of DNA-templated transcription"/>
    <property type="evidence" value="ECO:0007669"/>
    <property type="project" value="InterPro"/>
</dbReference>
<dbReference type="EMBL" id="LAQI01000160">
    <property type="protein sequence ID" value="KKY17129.1"/>
    <property type="molecule type" value="Genomic_DNA"/>
</dbReference>
<dbReference type="CDD" id="cd16905">
    <property type="entry name" value="YEATS_Taf14_like"/>
    <property type="match status" value="1"/>
</dbReference>
<dbReference type="InterPro" id="IPR038704">
    <property type="entry name" value="YEAST_sf"/>
</dbReference>
<feature type="region of interest" description="Disordered" evidence="3">
    <location>
        <begin position="134"/>
        <end position="155"/>
    </location>
</feature>
<dbReference type="Gene3D" id="2.60.40.1970">
    <property type="entry name" value="YEATS domain"/>
    <property type="match status" value="1"/>
</dbReference>